<comment type="caution">
    <text evidence="1">The sequence shown here is derived from an EMBL/GenBank/DDBJ whole genome shotgun (WGS) entry which is preliminary data.</text>
</comment>
<name>A0ABV4L4U0_9GAMM</name>
<keyword evidence="2" id="KW-1185">Reference proteome</keyword>
<gene>
    <name evidence="1" type="ORF">ACED35_16560</name>
</gene>
<dbReference type="RefSeq" id="WP_371734902.1">
    <property type="nucleotide sequence ID" value="NZ_JBGONM010000042.1"/>
</dbReference>
<dbReference type="EMBL" id="JBGONM010000042">
    <property type="protein sequence ID" value="MEZ8082732.1"/>
    <property type="molecule type" value="Genomic_DNA"/>
</dbReference>
<evidence type="ECO:0008006" key="3">
    <source>
        <dbReference type="Google" id="ProtNLM"/>
    </source>
</evidence>
<organism evidence="1 2">
    <name type="scientific">Enterovibrio norvegicus</name>
    <dbReference type="NCBI Taxonomy" id="188144"/>
    <lineage>
        <taxon>Bacteria</taxon>
        <taxon>Pseudomonadati</taxon>
        <taxon>Pseudomonadota</taxon>
        <taxon>Gammaproteobacteria</taxon>
        <taxon>Vibrionales</taxon>
        <taxon>Vibrionaceae</taxon>
        <taxon>Enterovibrio</taxon>
    </lineage>
</organism>
<evidence type="ECO:0000313" key="1">
    <source>
        <dbReference type="EMBL" id="MEZ8082732.1"/>
    </source>
</evidence>
<evidence type="ECO:0000313" key="2">
    <source>
        <dbReference type="Proteomes" id="UP001569154"/>
    </source>
</evidence>
<reference evidence="1 2" key="1">
    <citation type="submission" date="2024-06" db="EMBL/GenBank/DDBJ databases">
        <authorList>
            <person name="Steensen K."/>
            <person name="Seneca J."/>
            <person name="Bartlau N."/>
            <person name="Yu A.X."/>
            <person name="Polz M.F."/>
        </authorList>
    </citation>
    <scope>NUCLEOTIDE SEQUENCE [LARGE SCALE GENOMIC DNA]</scope>
    <source>
        <strain evidence="1 2">1F260</strain>
    </source>
</reference>
<protein>
    <recommendedName>
        <fullName evidence="3">Lipoprotein</fullName>
    </recommendedName>
</protein>
<accession>A0ABV4L4U0</accession>
<proteinExistence type="predicted"/>
<dbReference type="Proteomes" id="UP001569154">
    <property type="component" value="Unassembled WGS sequence"/>
</dbReference>
<sequence>MNRFHITLFLSLFGLHISGCSEEINSVPNAKFGNAGSLDGRYSIRDVLITDTSGASSNLGYGSVSSYPGASAGMSGLGIPAHVSGYWSKPSDTSPSPVAYYHLDSKIDSELAKQKIETLKAAYTKFNDKPGTLQVVVDKNNMQVLYTFKCFDVYDDCEKKEEADPNGWIQPSPDGNTDVVVLFSGEGEVSPTAFPASPYDKRLVRTKSVESTNITELTLMSEKGKSYALGDNVDYPASFSISWAKKINPEADFSDWQFERYQLSGEFNSPSLSEGAIQAYRAATNGYLKTSTFDVFAEGESLFITYSAACLTDTVGERCEVAKDPENRWRYFDELGRHALILFHGKGQKVPQ</sequence>